<keyword evidence="1" id="KW-1133">Transmembrane helix</keyword>
<evidence type="ECO:0000313" key="3">
    <source>
        <dbReference type="Proteomes" id="UP000695022"/>
    </source>
</evidence>
<sequence>MNATMQEIEQFMGIYFKMGLVKMPGYACFWETDLRYNPVADIMSRNRFQKLTSYLHIKNNNTVTEQEKEDRAWKVRPWLDSLNATFSQVSPDEHQSIDEIMVAFKGRALLKQYMPKKPKKWGFKLWGRCDSSGFLHQFDVYQGRGSGLVGDAPNCGLGGNVVLMLCQSLPEKRNFKICADNFFSNFAMIYELKKRDMFYIGTVRKDRLHGAPLKTEDLKKIGRGAHHSVIETTRNLFLLRWYDNKCVNMVSSYVCATPVAPVRRYDRKKKEHINVEQPCIVRTYNSTMGGVDLLDMMCSLYKCHLKTRRWYFFIFYHTLTIALVNSWFLYKRDCKLMNVKNIMCLRKFQAQVSSALCQCEKRVRGRPSLGTPPPLKKNRVNPRPIADVQYDHIDHLPLYVDERQRCKCCSEKFSQVKCQKCGVHLCLNKNRNCFIAFHQK</sequence>
<dbReference type="InterPro" id="IPR029526">
    <property type="entry name" value="PGBD"/>
</dbReference>
<feature type="domain" description="PiggyBac transposable element-derived protein" evidence="2">
    <location>
        <begin position="3"/>
        <end position="327"/>
    </location>
</feature>
<dbReference type="PANTHER" id="PTHR47272:SF1">
    <property type="entry name" value="PIGGYBAC TRANSPOSABLE ELEMENT-DERIVED PROTEIN 3-LIKE"/>
    <property type="match status" value="1"/>
</dbReference>
<dbReference type="GeneID" id="106815187"/>
<keyword evidence="1" id="KW-0472">Membrane</keyword>
<protein>
    <submittedName>
        <fullName evidence="4">PiggyBac transposable element-derived protein 3-like</fullName>
    </submittedName>
</protein>
<evidence type="ECO:0000313" key="4">
    <source>
        <dbReference type="RefSeq" id="XP_014675102.1"/>
    </source>
</evidence>
<dbReference type="RefSeq" id="XP_014675102.1">
    <property type="nucleotide sequence ID" value="XM_014819616.1"/>
</dbReference>
<dbReference type="Pfam" id="PF13843">
    <property type="entry name" value="DDE_Tnp_1_7"/>
    <property type="match status" value="1"/>
</dbReference>
<keyword evidence="1" id="KW-0812">Transmembrane</keyword>
<evidence type="ECO:0000256" key="1">
    <source>
        <dbReference type="SAM" id="Phobius"/>
    </source>
</evidence>
<organism evidence="3 4">
    <name type="scientific">Priapulus caudatus</name>
    <name type="common">Priapulid worm</name>
    <dbReference type="NCBI Taxonomy" id="37621"/>
    <lineage>
        <taxon>Eukaryota</taxon>
        <taxon>Metazoa</taxon>
        <taxon>Ecdysozoa</taxon>
        <taxon>Scalidophora</taxon>
        <taxon>Priapulida</taxon>
        <taxon>Priapulimorpha</taxon>
        <taxon>Priapulimorphida</taxon>
        <taxon>Priapulidae</taxon>
        <taxon>Priapulus</taxon>
    </lineage>
</organism>
<proteinExistence type="predicted"/>
<feature type="transmembrane region" description="Helical" evidence="1">
    <location>
        <begin position="310"/>
        <end position="330"/>
    </location>
</feature>
<name>A0ABM1ESD1_PRICU</name>
<gene>
    <name evidence="4" type="primary">LOC106815187</name>
</gene>
<accession>A0ABM1ESD1</accession>
<reference evidence="4" key="1">
    <citation type="submission" date="2025-08" db="UniProtKB">
        <authorList>
            <consortium name="RefSeq"/>
        </authorList>
    </citation>
    <scope>IDENTIFICATION</scope>
</reference>
<dbReference type="Proteomes" id="UP000695022">
    <property type="component" value="Unplaced"/>
</dbReference>
<dbReference type="PANTHER" id="PTHR47272">
    <property type="entry name" value="DDE_TNP_1_7 DOMAIN-CONTAINING PROTEIN"/>
    <property type="match status" value="1"/>
</dbReference>
<keyword evidence="3" id="KW-1185">Reference proteome</keyword>
<evidence type="ECO:0000259" key="2">
    <source>
        <dbReference type="Pfam" id="PF13843"/>
    </source>
</evidence>